<sequence length="142" mass="16473">MQHTPEMVPCPGISYYVNLVIKFLQAVHQLPRYLNLDFPILLEALTMDFYMKYKGNAHVKKEMDITPKRHSTLSLMSSNWKQVGTVRIGSRIIDRSRAKANYQAKALTTYDLVLTEKDACRIQMQNFIQEIIFSTQTTNENN</sequence>
<dbReference type="EMBL" id="CP144690">
    <property type="protein sequence ID" value="WVY91132.1"/>
    <property type="molecule type" value="Genomic_DNA"/>
</dbReference>
<protein>
    <submittedName>
        <fullName evidence="1">Uncharacterized protein</fullName>
    </submittedName>
</protein>
<accession>A0AAQ3MHC7</accession>
<dbReference type="Proteomes" id="UP001374535">
    <property type="component" value="Chromosome 11"/>
</dbReference>
<gene>
    <name evidence="1" type="ORF">V8G54_036646</name>
</gene>
<evidence type="ECO:0000313" key="2">
    <source>
        <dbReference type="Proteomes" id="UP001374535"/>
    </source>
</evidence>
<dbReference type="AlphaFoldDB" id="A0AAQ3MHC7"/>
<keyword evidence="2" id="KW-1185">Reference proteome</keyword>
<reference evidence="1 2" key="1">
    <citation type="journal article" date="2023" name="Life. Sci Alliance">
        <title>Evolutionary insights into 3D genome organization and epigenetic landscape of Vigna mungo.</title>
        <authorList>
            <person name="Junaid A."/>
            <person name="Singh B."/>
            <person name="Bhatia S."/>
        </authorList>
    </citation>
    <scope>NUCLEOTIDE SEQUENCE [LARGE SCALE GENOMIC DNA]</scope>
    <source>
        <strain evidence="1">Urdbean</strain>
    </source>
</reference>
<proteinExistence type="predicted"/>
<name>A0AAQ3MHC7_VIGMU</name>
<evidence type="ECO:0000313" key="1">
    <source>
        <dbReference type="EMBL" id="WVY91132.1"/>
    </source>
</evidence>
<organism evidence="1 2">
    <name type="scientific">Vigna mungo</name>
    <name type="common">Black gram</name>
    <name type="synonym">Phaseolus mungo</name>
    <dbReference type="NCBI Taxonomy" id="3915"/>
    <lineage>
        <taxon>Eukaryota</taxon>
        <taxon>Viridiplantae</taxon>
        <taxon>Streptophyta</taxon>
        <taxon>Embryophyta</taxon>
        <taxon>Tracheophyta</taxon>
        <taxon>Spermatophyta</taxon>
        <taxon>Magnoliopsida</taxon>
        <taxon>eudicotyledons</taxon>
        <taxon>Gunneridae</taxon>
        <taxon>Pentapetalae</taxon>
        <taxon>rosids</taxon>
        <taxon>fabids</taxon>
        <taxon>Fabales</taxon>
        <taxon>Fabaceae</taxon>
        <taxon>Papilionoideae</taxon>
        <taxon>50 kb inversion clade</taxon>
        <taxon>NPAAA clade</taxon>
        <taxon>indigoferoid/millettioid clade</taxon>
        <taxon>Phaseoleae</taxon>
        <taxon>Vigna</taxon>
    </lineage>
</organism>